<dbReference type="InParanoid" id="B9TAS6"/>
<organism evidence="2 3">
    <name type="scientific">Ricinus communis</name>
    <name type="common">Castor bean</name>
    <dbReference type="NCBI Taxonomy" id="3988"/>
    <lineage>
        <taxon>Eukaryota</taxon>
        <taxon>Viridiplantae</taxon>
        <taxon>Streptophyta</taxon>
        <taxon>Embryophyta</taxon>
        <taxon>Tracheophyta</taxon>
        <taxon>Spermatophyta</taxon>
        <taxon>Magnoliopsida</taxon>
        <taxon>eudicotyledons</taxon>
        <taxon>Gunneridae</taxon>
        <taxon>Pentapetalae</taxon>
        <taxon>rosids</taxon>
        <taxon>fabids</taxon>
        <taxon>Malpighiales</taxon>
        <taxon>Euphorbiaceae</taxon>
        <taxon>Acalyphoideae</taxon>
        <taxon>Acalypheae</taxon>
        <taxon>Ricinus</taxon>
    </lineage>
</organism>
<evidence type="ECO:0000256" key="1">
    <source>
        <dbReference type="SAM" id="MobiDB-lite"/>
    </source>
</evidence>
<proteinExistence type="predicted"/>
<keyword evidence="3" id="KW-1185">Reference proteome</keyword>
<reference evidence="3" key="1">
    <citation type="journal article" date="2010" name="Nat. Biotechnol.">
        <title>Draft genome sequence of the oilseed species Ricinus communis.</title>
        <authorList>
            <person name="Chan A.P."/>
            <person name="Crabtree J."/>
            <person name="Zhao Q."/>
            <person name="Lorenzi H."/>
            <person name="Orvis J."/>
            <person name="Puiu D."/>
            <person name="Melake-Berhan A."/>
            <person name="Jones K.M."/>
            <person name="Redman J."/>
            <person name="Chen G."/>
            <person name="Cahoon E.B."/>
            <person name="Gedil M."/>
            <person name="Stanke M."/>
            <person name="Haas B.J."/>
            <person name="Wortman J.R."/>
            <person name="Fraser-Liggett C.M."/>
            <person name="Ravel J."/>
            <person name="Rabinowicz P.D."/>
        </authorList>
    </citation>
    <scope>NUCLEOTIDE SEQUENCE [LARGE SCALE GENOMIC DNA]</scope>
    <source>
        <strain evidence="3">cv. Hale</strain>
    </source>
</reference>
<feature type="region of interest" description="Disordered" evidence="1">
    <location>
        <begin position="39"/>
        <end position="88"/>
    </location>
</feature>
<accession>B9TAS6</accession>
<feature type="compositionally biased region" description="Basic and acidic residues" evidence="1">
    <location>
        <begin position="50"/>
        <end position="65"/>
    </location>
</feature>
<dbReference type="EMBL" id="EQ975927">
    <property type="protein sequence ID" value="EEF27038.1"/>
    <property type="molecule type" value="Genomic_DNA"/>
</dbReference>
<gene>
    <name evidence="2" type="ORF">RCOM_0095690</name>
</gene>
<protein>
    <submittedName>
        <fullName evidence="2">Uncharacterized protein</fullName>
    </submittedName>
</protein>
<dbReference type="AlphaFoldDB" id="B9TAS6"/>
<name>B9TAS6_RICCO</name>
<feature type="non-terminal residue" evidence="2">
    <location>
        <position position="1"/>
    </location>
</feature>
<sequence>VDLSADLAVDLRDAFAPAVRQHVLADVHVQLRVGADAEDEQHQFPAHVQPAREAERVEAEHRVEAGTDAQVQPRRHAAPRERGAQAGADGEAVDLRQAGVGIGGQAVPRQHQVAGGVDHGQDRALHRVAALSQVQMPVLALLEVEERFDRHADLDERVDREIGHDADRERAAAGVQVDHGQQVALRVLVLQRGHRLQQARLHHQQDAGAGQFEHEHALQVEHDAAAHRADRRAHAERPVVRIALPRGRIRRIAVGPVLQPVEGDRGPRQAILVARVVHREHAEEAVDAEARAAQRDRHRQFQLQRDEHARAAAHVRHLEHGAHAGIDGDQLQVDGAAHFLAQLEAALADEDAGD</sequence>
<feature type="non-terminal residue" evidence="2">
    <location>
        <position position="354"/>
    </location>
</feature>
<dbReference type="Proteomes" id="UP000008311">
    <property type="component" value="Unassembled WGS sequence"/>
</dbReference>
<evidence type="ECO:0000313" key="3">
    <source>
        <dbReference type="Proteomes" id="UP000008311"/>
    </source>
</evidence>
<evidence type="ECO:0000313" key="2">
    <source>
        <dbReference type="EMBL" id="EEF27038.1"/>
    </source>
</evidence>